<dbReference type="AlphaFoldDB" id="A0A163Z088"/>
<dbReference type="OrthoDB" id="2663371at2"/>
<dbReference type="GeneID" id="301124603"/>
<keyword evidence="2" id="KW-1185">Reference proteome</keyword>
<accession>A0A165Z4V7</accession>
<reference evidence="1 2" key="1">
    <citation type="submission" date="2016-04" db="EMBL/GenBank/DDBJ databases">
        <title>Draft genome sequence of Aeribacillus pallidus 8m3 from petroleum reservoir.</title>
        <authorList>
            <person name="Poltaraus A.B."/>
            <person name="Nazina T.N."/>
            <person name="Tourova T.P."/>
            <person name="Malakho S.M."/>
            <person name="Korshunova A.V."/>
            <person name="Sokolova D.S."/>
        </authorList>
    </citation>
    <scope>NUCLEOTIDE SEQUENCE [LARGE SCALE GENOMIC DNA]</scope>
    <source>
        <strain evidence="1 2">8m3</strain>
    </source>
</reference>
<dbReference type="SUPFAM" id="SSF48371">
    <property type="entry name" value="ARM repeat"/>
    <property type="match status" value="1"/>
</dbReference>
<accession>A0A163Z088</accession>
<dbReference type="STRING" id="33936.AZI98_01480"/>
<dbReference type="InterPro" id="IPR021133">
    <property type="entry name" value="HEAT_type_2"/>
</dbReference>
<organism evidence="1 2">
    <name type="scientific">Aeribacillus pallidus</name>
    <dbReference type="NCBI Taxonomy" id="33936"/>
    <lineage>
        <taxon>Bacteria</taxon>
        <taxon>Bacillati</taxon>
        <taxon>Bacillota</taxon>
        <taxon>Bacilli</taxon>
        <taxon>Bacillales</taxon>
        <taxon>Bacillaceae</taxon>
        <taxon>Aeribacillus</taxon>
    </lineage>
</organism>
<dbReference type="PROSITE" id="PS50077">
    <property type="entry name" value="HEAT_REPEAT"/>
    <property type="match status" value="1"/>
</dbReference>
<sequence length="168" mass="18303">MSSNEIISQALTKLKSSDEATVFQGVKELKKTGKAAVPILIKALKDEKSLRMISSVVLGEFGADAKEAVPELASLLKDDDEDIRMSAALSLMRIGHHSLNALVEVARNTEGKPRFWASWAISLIDPSKIEPLMLKCLKEELDKPSGMVSPFAAEEAIGKIIAMQLKDQ</sequence>
<dbReference type="EMBL" id="LWBR01000005">
    <property type="protein sequence ID" value="KZN97840.1"/>
    <property type="molecule type" value="Genomic_DNA"/>
</dbReference>
<name>A0A163Z088_9BACI</name>
<dbReference type="Proteomes" id="UP000076476">
    <property type="component" value="Unassembled WGS sequence"/>
</dbReference>
<proteinExistence type="predicted"/>
<dbReference type="Gene3D" id="1.25.10.10">
    <property type="entry name" value="Leucine-rich Repeat Variant"/>
    <property type="match status" value="1"/>
</dbReference>
<dbReference type="RefSeq" id="WP_063386519.1">
    <property type="nucleotide sequence ID" value="NZ_LVHY01000110.1"/>
</dbReference>
<dbReference type="Pfam" id="PF13646">
    <property type="entry name" value="HEAT_2"/>
    <property type="match status" value="1"/>
</dbReference>
<evidence type="ECO:0000313" key="2">
    <source>
        <dbReference type="Proteomes" id="UP000076476"/>
    </source>
</evidence>
<comment type="caution">
    <text evidence="1">The sequence shown here is derived from an EMBL/GenBank/DDBJ whole genome shotgun (WGS) entry which is preliminary data.</text>
</comment>
<dbReference type="InterPro" id="IPR011989">
    <property type="entry name" value="ARM-like"/>
</dbReference>
<gene>
    <name evidence="1" type="ORF">AZI98_01480</name>
</gene>
<evidence type="ECO:0000313" key="1">
    <source>
        <dbReference type="EMBL" id="KZN97840.1"/>
    </source>
</evidence>
<protein>
    <submittedName>
        <fullName evidence="1">Uncharacterized protein</fullName>
    </submittedName>
</protein>
<dbReference type="InterPro" id="IPR016024">
    <property type="entry name" value="ARM-type_fold"/>
</dbReference>